<dbReference type="EMBL" id="CP159510">
    <property type="protein sequence ID" value="XCJ17502.1"/>
    <property type="molecule type" value="Genomic_DNA"/>
</dbReference>
<evidence type="ECO:0000313" key="2">
    <source>
        <dbReference type="EMBL" id="XCJ17502.1"/>
    </source>
</evidence>
<protein>
    <submittedName>
        <fullName evidence="2">Spore germination lipoprotein GerD</fullName>
    </submittedName>
</protein>
<dbReference type="InterPro" id="IPR041262">
    <property type="entry name" value="GerD_central"/>
</dbReference>
<sequence length="184" mass="21247">MIKKAVIVFSAIILIILSGCGEETSTYKDSKRMVLDMLRTDEGRDTLKEMLQDKELRSAVVMNDTTVKQTIIETLTTDEGHKVWQELLEDPDFSRKLAKTMEKENEQLLKKMMKDPDYQGMMIDILKDPELQKGYLELQKTKPFRKQMEKILQETVAGPMFQKELSDAITKVLQKQAEKAENAE</sequence>
<feature type="domain" description="Spore germination GerD central core" evidence="1">
    <location>
        <begin position="60"/>
        <end position="172"/>
    </location>
</feature>
<dbReference type="AlphaFoldDB" id="A0AAU8IGL2"/>
<dbReference type="PROSITE" id="PS51257">
    <property type="entry name" value="PROKAR_LIPOPROTEIN"/>
    <property type="match status" value="1"/>
</dbReference>
<dbReference type="Pfam" id="PF17898">
    <property type="entry name" value="GerD"/>
    <property type="match status" value="1"/>
</dbReference>
<evidence type="ECO:0000259" key="1">
    <source>
        <dbReference type="Pfam" id="PF17898"/>
    </source>
</evidence>
<reference evidence="2" key="1">
    <citation type="submission" date="2024-06" db="EMBL/GenBank/DDBJ databases">
        <authorList>
            <person name="Fan A."/>
            <person name="Zhang F.Y."/>
            <person name="Zhang L."/>
        </authorList>
    </citation>
    <scope>NUCLEOTIDE SEQUENCE</scope>
    <source>
        <strain evidence="2">Y61</strain>
    </source>
</reference>
<keyword evidence="2" id="KW-0449">Lipoprotein</keyword>
<dbReference type="RefSeq" id="WP_353948737.1">
    <property type="nucleotide sequence ID" value="NZ_CP159510.1"/>
</dbReference>
<organism evidence="2">
    <name type="scientific">Sporolactobacillus sp. Y61</name>
    <dbReference type="NCBI Taxonomy" id="3160863"/>
    <lineage>
        <taxon>Bacteria</taxon>
        <taxon>Bacillati</taxon>
        <taxon>Bacillota</taxon>
        <taxon>Bacilli</taxon>
        <taxon>Bacillales</taxon>
        <taxon>Sporolactobacillaceae</taxon>
        <taxon>Sporolactobacillus</taxon>
    </lineage>
</organism>
<name>A0AAU8IGL2_9BACL</name>
<gene>
    <name evidence="2" type="primary">gerD</name>
    <name evidence="2" type="ORF">ABNN70_03045</name>
</gene>
<proteinExistence type="predicted"/>
<dbReference type="NCBIfam" id="NF040801">
    <property type="entry name" value="spore_GerD"/>
    <property type="match status" value="1"/>
</dbReference>
<accession>A0AAU8IGL2</accession>